<feature type="region of interest" description="Disordered" evidence="1">
    <location>
        <begin position="384"/>
        <end position="425"/>
    </location>
</feature>
<proteinExistence type="predicted"/>
<dbReference type="InParanoid" id="A0A409VQL0"/>
<feature type="compositionally biased region" description="Basic and acidic residues" evidence="1">
    <location>
        <begin position="15"/>
        <end position="52"/>
    </location>
</feature>
<evidence type="ECO:0000313" key="3">
    <source>
        <dbReference type="Proteomes" id="UP000284842"/>
    </source>
</evidence>
<dbReference type="AlphaFoldDB" id="A0A409VQL0"/>
<sequence>MSDSDSSESDVGNRYVRDRRASEIDRELERVQRQKQESSNRPPKTVDKDKESRRRFIFNRWPRAPDGGTITPENAVIGKLAPGDLQLWGETLNDFHIINRYPLKKGEKSYLITITTSSKMLGWCEKNNENYAIDEMAEARMEADPTVVEPYDIARLIRDHEKAAFDYALESGLKDLVPRPSISAPRYPMPWPRVPFSRSMRKWPQPPMLEKLLPLSSLPTTLVVHDPWGTVDGHYKSRRHSWKPPMRGTKALRYRLQLSSAGEQRIKDEQKAAQEKKDAETKILETFLADPHTRNQMPKNGLVIRTHAGSEADVEPPIFCLLSAPPAVDPNEPAHLRISPSHHLGSGNHSVLYDAEYEVPRDLLVPRPFCDSCVFETAIRIRDEEDSTSSGDKPTNATGDDMLADTKVPDKDSEPALNPSTGKEKESVLQTVDKFSWSDYKGPIRVVCVDVHYFKPFDEPCRHFVDNQEEIRKPPTATVRVAAKLSKQGDNHLKAEARNYEAFPLYFFQHWNGLVIPPSQQHPVPVGAMAPQYYGYYVFDALVDDDDPIAQGPLPEQGVEMDTSDTGGKKDVYRSPILLMELCGTPINGDELCVDDREEAISLFNRFHCAGWTHQSLYQRNIVRKPGPISAHPDERLLNSQSNKGMGENWTFRMIDYGRSRNFEDEKHPCYDGRDYREVLRVENNKLWNWLSFNDYPAE</sequence>
<dbReference type="STRING" id="181874.A0A409VQL0"/>
<comment type="caution">
    <text evidence="2">The sequence shown here is derived from an EMBL/GenBank/DDBJ whole genome shotgun (WGS) entry which is preliminary data.</text>
</comment>
<evidence type="ECO:0008006" key="4">
    <source>
        <dbReference type="Google" id="ProtNLM"/>
    </source>
</evidence>
<reference evidence="2 3" key="1">
    <citation type="journal article" date="2018" name="Evol. Lett.">
        <title>Horizontal gene cluster transfer increased hallucinogenic mushroom diversity.</title>
        <authorList>
            <person name="Reynolds H.T."/>
            <person name="Vijayakumar V."/>
            <person name="Gluck-Thaler E."/>
            <person name="Korotkin H.B."/>
            <person name="Matheny P.B."/>
            <person name="Slot J.C."/>
        </authorList>
    </citation>
    <scope>NUCLEOTIDE SEQUENCE [LARGE SCALE GENOMIC DNA]</scope>
    <source>
        <strain evidence="2 3">2629</strain>
    </source>
</reference>
<dbReference type="Proteomes" id="UP000284842">
    <property type="component" value="Unassembled WGS sequence"/>
</dbReference>
<keyword evidence="3" id="KW-1185">Reference proteome</keyword>
<evidence type="ECO:0000256" key="1">
    <source>
        <dbReference type="SAM" id="MobiDB-lite"/>
    </source>
</evidence>
<feature type="compositionally biased region" description="Polar residues" evidence="1">
    <location>
        <begin position="388"/>
        <end position="398"/>
    </location>
</feature>
<protein>
    <recommendedName>
        <fullName evidence="4">Protein kinase domain-containing protein</fullName>
    </recommendedName>
</protein>
<organism evidence="2 3">
    <name type="scientific">Panaeolus cyanescens</name>
    <dbReference type="NCBI Taxonomy" id="181874"/>
    <lineage>
        <taxon>Eukaryota</taxon>
        <taxon>Fungi</taxon>
        <taxon>Dikarya</taxon>
        <taxon>Basidiomycota</taxon>
        <taxon>Agaricomycotina</taxon>
        <taxon>Agaricomycetes</taxon>
        <taxon>Agaricomycetidae</taxon>
        <taxon>Agaricales</taxon>
        <taxon>Agaricineae</taxon>
        <taxon>Galeropsidaceae</taxon>
        <taxon>Panaeolus</taxon>
    </lineage>
</organism>
<dbReference type="EMBL" id="NHTK01006005">
    <property type="protein sequence ID" value="PPQ68570.1"/>
    <property type="molecule type" value="Genomic_DNA"/>
</dbReference>
<gene>
    <name evidence="2" type="ORF">CVT24_005582</name>
</gene>
<evidence type="ECO:0000313" key="2">
    <source>
        <dbReference type="EMBL" id="PPQ68570.1"/>
    </source>
</evidence>
<dbReference type="OrthoDB" id="5327923at2759"/>
<accession>A0A409VQL0</accession>
<name>A0A409VQL0_9AGAR</name>
<feature type="region of interest" description="Disordered" evidence="1">
    <location>
        <begin position="1"/>
        <end position="52"/>
    </location>
</feature>